<keyword evidence="2" id="KW-1185">Reference proteome</keyword>
<evidence type="ECO:0000313" key="2">
    <source>
        <dbReference type="Proteomes" id="UP000597762"/>
    </source>
</evidence>
<sequence length="214" mass="24326">MFWVGFDLSPHPTPSRLPALSLVFLFLFTPLSDTFSVPTSISFFLALQFFILTPHPPSAEISFHSLQTLKFALFSSFLSFSSLSLSLSLPLSLHSFASFSFLSFHLFIFSSFLCDTYHFIISHLSWPDPPPNSSITPLRQFHRRLFHLFNAPFLFKAHSPLCMYFSSLSLLPPSTNNSFSRYILSAHLRKHPPTTTTYQTQLSSLFLTLPATTF</sequence>
<name>A0A812DAZ9_ACAPH</name>
<gene>
    <name evidence="1" type="ORF">SPHA_52948</name>
</gene>
<reference evidence="1" key="1">
    <citation type="submission" date="2021-01" db="EMBL/GenBank/DDBJ databases">
        <authorList>
            <person name="Li R."/>
            <person name="Bekaert M."/>
        </authorList>
    </citation>
    <scope>NUCLEOTIDE SEQUENCE</scope>
    <source>
        <strain evidence="1">Farmed</strain>
    </source>
</reference>
<organism evidence="1 2">
    <name type="scientific">Acanthosepion pharaonis</name>
    <name type="common">Pharaoh cuttlefish</name>
    <name type="synonym">Sepia pharaonis</name>
    <dbReference type="NCBI Taxonomy" id="158019"/>
    <lineage>
        <taxon>Eukaryota</taxon>
        <taxon>Metazoa</taxon>
        <taxon>Spiralia</taxon>
        <taxon>Lophotrochozoa</taxon>
        <taxon>Mollusca</taxon>
        <taxon>Cephalopoda</taxon>
        <taxon>Coleoidea</taxon>
        <taxon>Decapodiformes</taxon>
        <taxon>Sepiida</taxon>
        <taxon>Sepiina</taxon>
        <taxon>Sepiidae</taxon>
        <taxon>Acanthosepion</taxon>
    </lineage>
</organism>
<comment type="caution">
    <text evidence="1">The sequence shown here is derived from an EMBL/GenBank/DDBJ whole genome shotgun (WGS) entry which is preliminary data.</text>
</comment>
<protein>
    <submittedName>
        <fullName evidence="1">Uncharacterized protein</fullName>
    </submittedName>
</protein>
<evidence type="ECO:0000313" key="1">
    <source>
        <dbReference type="EMBL" id="CAE1299045.1"/>
    </source>
</evidence>
<accession>A0A812DAZ9</accession>
<proteinExistence type="predicted"/>
<dbReference type="EMBL" id="CAHIKZ030003327">
    <property type="protein sequence ID" value="CAE1299045.1"/>
    <property type="molecule type" value="Genomic_DNA"/>
</dbReference>
<dbReference type="Proteomes" id="UP000597762">
    <property type="component" value="Unassembled WGS sequence"/>
</dbReference>
<dbReference type="AlphaFoldDB" id="A0A812DAZ9"/>